<evidence type="ECO:0000313" key="2">
    <source>
        <dbReference type="EMBL" id="OUN40130.1"/>
    </source>
</evidence>
<dbReference type="RefSeq" id="WP_087990187.1">
    <property type="nucleotide sequence ID" value="NZ_CAKNQI010000065.1"/>
</dbReference>
<evidence type="ECO:0000313" key="3">
    <source>
        <dbReference type="Proteomes" id="UP000195455"/>
    </source>
</evidence>
<protein>
    <recommendedName>
        <fullName evidence="1">DUF6487 domain-containing protein</fullName>
    </recommendedName>
</protein>
<evidence type="ECO:0000259" key="1">
    <source>
        <dbReference type="Pfam" id="PF20097"/>
    </source>
</evidence>
<dbReference type="Pfam" id="PF20097">
    <property type="entry name" value="DUF6487"/>
    <property type="match status" value="1"/>
</dbReference>
<dbReference type="InterPro" id="IPR045504">
    <property type="entry name" value="DUF6487"/>
</dbReference>
<gene>
    <name evidence="2" type="ORF">B5G26_14620</name>
</gene>
<name>A0A1Y3U4B2_9FIRM</name>
<dbReference type="Proteomes" id="UP000195455">
    <property type="component" value="Unassembled WGS sequence"/>
</dbReference>
<comment type="caution">
    <text evidence="2">The sequence shown here is derived from an EMBL/GenBank/DDBJ whole genome shotgun (WGS) entry which is preliminary data.</text>
</comment>
<sequence length="73" mass="8791">MKCAYCQTEMKEGWIPTSAIEWVPCGNELRLFYDKQNKEEGFRLNKHHFFDKKKQKAWYCPGCDILIIDCKER</sequence>
<feature type="domain" description="DUF6487" evidence="1">
    <location>
        <begin position="3"/>
        <end position="72"/>
    </location>
</feature>
<proteinExistence type="predicted"/>
<dbReference type="EMBL" id="NFHM01000034">
    <property type="protein sequence ID" value="OUN40130.1"/>
    <property type="molecule type" value="Genomic_DNA"/>
</dbReference>
<dbReference type="AlphaFoldDB" id="A0A1Y3U4B2"/>
<accession>A0A1Y3U4B2</accession>
<reference evidence="3" key="1">
    <citation type="submission" date="2017-04" db="EMBL/GenBank/DDBJ databases">
        <title>Function of individual gut microbiota members based on whole genome sequencing of pure cultures obtained from chicken caecum.</title>
        <authorList>
            <person name="Medvecky M."/>
            <person name="Cejkova D."/>
            <person name="Polansky O."/>
            <person name="Karasova D."/>
            <person name="Kubasova T."/>
            <person name="Cizek A."/>
            <person name="Rychlik I."/>
        </authorList>
    </citation>
    <scope>NUCLEOTIDE SEQUENCE [LARGE SCALE GENOMIC DNA]</scope>
    <source>
        <strain evidence="3">An75</strain>
    </source>
</reference>
<organism evidence="2 3">
    <name type="scientific">Anaerotignum lactatifermentans</name>
    <dbReference type="NCBI Taxonomy" id="160404"/>
    <lineage>
        <taxon>Bacteria</taxon>
        <taxon>Bacillati</taxon>
        <taxon>Bacillota</taxon>
        <taxon>Clostridia</taxon>
        <taxon>Lachnospirales</taxon>
        <taxon>Anaerotignaceae</taxon>
        <taxon>Anaerotignum</taxon>
    </lineage>
</organism>